<keyword evidence="3 4" id="KW-0472">Membrane</keyword>
<proteinExistence type="inferred from homology"/>
<dbReference type="PANTHER" id="PTHR22550:SF5">
    <property type="entry name" value="LEUCINE ZIPPER PROTEIN 4"/>
    <property type="match status" value="1"/>
</dbReference>
<feature type="transmembrane region" description="Helical" evidence="6">
    <location>
        <begin position="419"/>
        <end position="445"/>
    </location>
</feature>
<protein>
    <submittedName>
        <fullName evidence="7">Spore germination protein</fullName>
    </submittedName>
</protein>
<dbReference type="PANTHER" id="PTHR22550">
    <property type="entry name" value="SPORE GERMINATION PROTEIN"/>
    <property type="match status" value="1"/>
</dbReference>
<dbReference type="Proteomes" id="UP000339690">
    <property type="component" value="Chromosome"/>
</dbReference>
<evidence type="ECO:0000313" key="8">
    <source>
        <dbReference type="Proteomes" id="UP000339690"/>
    </source>
</evidence>
<accession>A0A5Q2TUI1</accession>
<evidence type="ECO:0000256" key="3">
    <source>
        <dbReference type="ARBA" id="ARBA00023136"/>
    </source>
</evidence>
<name>A0A5Q2TUI1_9BACI</name>
<evidence type="ECO:0000256" key="1">
    <source>
        <dbReference type="ARBA" id="ARBA00004141"/>
    </source>
</evidence>
<feature type="transmembrane region" description="Helical" evidence="6">
    <location>
        <begin position="297"/>
        <end position="319"/>
    </location>
</feature>
<feature type="region of interest" description="Disordered" evidence="5">
    <location>
        <begin position="489"/>
        <end position="511"/>
    </location>
</feature>
<feature type="transmembrane region" description="Helical" evidence="6">
    <location>
        <begin position="364"/>
        <end position="383"/>
    </location>
</feature>
<keyword evidence="6" id="KW-0812">Transmembrane</keyword>
<dbReference type="AlphaFoldDB" id="A0A5Q2TUI1"/>
<evidence type="ECO:0000256" key="6">
    <source>
        <dbReference type="SAM" id="Phobius"/>
    </source>
</evidence>
<dbReference type="KEGG" id="grc:GI584_21360"/>
<dbReference type="GO" id="GO:0005886">
    <property type="term" value="C:plasma membrane"/>
    <property type="evidence" value="ECO:0007669"/>
    <property type="project" value="UniProtKB-SubCell"/>
</dbReference>
<dbReference type="GO" id="GO:0009847">
    <property type="term" value="P:spore germination"/>
    <property type="evidence" value="ECO:0007669"/>
    <property type="project" value="UniProtKB-UniRule"/>
</dbReference>
<gene>
    <name evidence="7" type="ORF">GI584_21360</name>
</gene>
<evidence type="ECO:0000313" key="7">
    <source>
        <dbReference type="EMBL" id="QGH36438.1"/>
    </source>
</evidence>
<feature type="transmembrane region" description="Helical" evidence="6">
    <location>
        <begin position="389"/>
        <end position="407"/>
    </location>
</feature>
<reference evidence="7 8" key="1">
    <citation type="submission" date="2019-11" db="EMBL/GenBank/DDBJ databases">
        <title>Gracilibacillus salitolerans sp. nov., a moderate halophile isolated from a saline soil in northwest China.</title>
        <authorList>
            <person name="Gan L."/>
        </authorList>
    </citation>
    <scope>NUCLEOTIDE SEQUENCE [LARGE SCALE GENOMIC DNA]</scope>
    <source>
        <strain evidence="7 8">SCU50</strain>
    </source>
</reference>
<dbReference type="InterPro" id="IPR004995">
    <property type="entry name" value="Spore_Ger"/>
</dbReference>
<evidence type="ECO:0000256" key="2">
    <source>
        <dbReference type="ARBA" id="ARBA00005278"/>
    </source>
</evidence>
<organism evidence="7 8">
    <name type="scientific">Gracilibacillus salitolerans</name>
    <dbReference type="NCBI Taxonomy" id="2663022"/>
    <lineage>
        <taxon>Bacteria</taxon>
        <taxon>Bacillati</taxon>
        <taxon>Bacillota</taxon>
        <taxon>Bacilli</taxon>
        <taxon>Bacillales</taxon>
        <taxon>Bacillaceae</taxon>
        <taxon>Gracilibacillus</taxon>
    </lineage>
</organism>
<comment type="subcellular location">
    <subcellularLocation>
        <location evidence="4">Cell membrane</location>
    </subcellularLocation>
    <subcellularLocation>
        <location evidence="1">Membrane</location>
        <topology evidence="1">Multi-pass membrane protein</topology>
    </subcellularLocation>
</comment>
<dbReference type="Pfam" id="PF03323">
    <property type="entry name" value="GerA"/>
    <property type="match status" value="1"/>
</dbReference>
<keyword evidence="8" id="KW-1185">Reference proteome</keyword>
<dbReference type="RefSeq" id="WP_153792560.1">
    <property type="nucleotide sequence ID" value="NZ_CP045915.1"/>
</dbReference>
<feature type="compositionally biased region" description="Basic and acidic residues" evidence="5">
    <location>
        <begin position="489"/>
        <end position="498"/>
    </location>
</feature>
<dbReference type="PIRSF" id="PIRSF005690">
    <property type="entry name" value="GerBA"/>
    <property type="match status" value="1"/>
</dbReference>
<evidence type="ECO:0000256" key="5">
    <source>
        <dbReference type="SAM" id="MobiDB-lite"/>
    </source>
</evidence>
<evidence type="ECO:0000256" key="4">
    <source>
        <dbReference type="PIRNR" id="PIRNR005690"/>
    </source>
</evidence>
<keyword evidence="6" id="KW-1133">Transmembrane helix</keyword>
<dbReference type="EMBL" id="CP045915">
    <property type="protein sequence ID" value="QGH36438.1"/>
    <property type="molecule type" value="Genomic_DNA"/>
</dbReference>
<dbReference type="InterPro" id="IPR050768">
    <property type="entry name" value="UPF0353/GerABKA_families"/>
</dbReference>
<sequence>MFRRKPTVKKKIEDYQFKGNLAEDIRIIKELFGHSSDLIIRYIGNDDYNPIAVLYIDSLIERESIEEYVISELNDNYKQDQNNPINVKEINFSTIKKEDTSSIKESITFMLQGYSLVLIDKQTNGIALDTAGGERRQVSESEVETVVRGPRETFNETLQTNIGLIRRRLHTHKLKVHEMNIGELSQTTVAMIGIDDVVKPEMFEEVKKRLEKIEIDGILDSLYLEEIIEDPNGYTPFPTIFNSERPDRISAGLLEGRIAILSDGTPGALLVPATIGLFLTSNEDYYQRYDFASFLKLLRGFSFLLSIVLPGFYVALLTYHQEMIPTPLLIALTGQREGVPFAIAIEVLLMEITFEILREAGLRLPKTIGAAVSIVGGLVLGQAAVEAGLVGQATVIAVSLTAISSFTTPSYNLAISARLLRFALIILSAVLGAFGLIFGLIFIYIHLTTLRSFGVPYLTPIVPFHKDNWGDLFIRTPWWTMRERPNEVAGENKDRMSDSNDNNHLNRRQKK</sequence>
<comment type="similarity">
    <text evidence="2 4">Belongs to the GerABKA family.</text>
</comment>